<feature type="compositionally biased region" description="Basic and acidic residues" evidence="1">
    <location>
        <begin position="701"/>
        <end position="714"/>
    </location>
</feature>
<accession>A0A1S3DHE8</accession>
<dbReference type="PaxDb" id="121845-A0A1S3DHE8"/>
<dbReference type="AlphaFoldDB" id="A0A1S3DHE8"/>
<feature type="region of interest" description="Disordered" evidence="1">
    <location>
        <begin position="786"/>
        <end position="821"/>
    </location>
</feature>
<evidence type="ECO:0000256" key="1">
    <source>
        <dbReference type="SAM" id="MobiDB-lite"/>
    </source>
</evidence>
<protein>
    <submittedName>
        <fullName evidence="3">Uncharacterized protein LOC103518647</fullName>
    </submittedName>
</protein>
<dbReference type="RefSeq" id="XP_008481948.2">
    <property type="nucleotide sequence ID" value="XM_008483726.3"/>
</dbReference>
<feature type="compositionally biased region" description="Low complexity" evidence="1">
    <location>
        <begin position="595"/>
        <end position="617"/>
    </location>
</feature>
<dbReference type="STRING" id="121845.A0A1S3DHE8"/>
<feature type="region of interest" description="Disordered" evidence="1">
    <location>
        <begin position="575"/>
        <end position="623"/>
    </location>
</feature>
<keyword evidence="2" id="KW-1185">Reference proteome</keyword>
<feature type="region of interest" description="Disordered" evidence="1">
    <location>
        <begin position="656"/>
        <end position="684"/>
    </location>
</feature>
<feature type="region of interest" description="Disordered" evidence="1">
    <location>
        <begin position="379"/>
        <end position="404"/>
    </location>
</feature>
<evidence type="ECO:0000313" key="2">
    <source>
        <dbReference type="Proteomes" id="UP000079169"/>
    </source>
</evidence>
<dbReference type="Proteomes" id="UP000079169">
    <property type="component" value="Unplaced"/>
</dbReference>
<dbReference type="GeneID" id="103518647"/>
<organism evidence="2 3">
    <name type="scientific">Diaphorina citri</name>
    <name type="common">Asian citrus psyllid</name>
    <dbReference type="NCBI Taxonomy" id="121845"/>
    <lineage>
        <taxon>Eukaryota</taxon>
        <taxon>Metazoa</taxon>
        <taxon>Ecdysozoa</taxon>
        <taxon>Arthropoda</taxon>
        <taxon>Hexapoda</taxon>
        <taxon>Insecta</taxon>
        <taxon>Pterygota</taxon>
        <taxon>Neoptera</taxon>
        <taxon>Paraneoptera</taxon>
        <taxon>Hemiptera</taxon>
        <taxon>Sternorrhyncha</taxon>
        <taxon>Psylloidea</taxon>
        <taxon>Psyllidae</taxon>
        <taxon>Diaphorininae</taxon>
        <taxon>Diaphorina</taxon>
    </lineage>
</organism>
<feature type="compositionally biased region" description="Polar residues" evidence="1">
    <location>
        <begin position="575"/>
        <end position="594"/>
    </location>
</feature>
<gene>
    <name evidence="3" type="primary">LOC103518647</name>
</gene>
<feature type="compositionally biased region" description="Basic and acidic residues" evidence="1">
    <location>
        <begin position="669"/>
        <end position="679"/>
    </location>
</feature>
<feature type="compositionally biased region" description="Polar residues" evidence="1">
    <location>
        <begin position="789"/>
        <end position="806"/>
    </location>
</feature>
<dbReference type="KEGG" id="dci:103518647"/>
<proteinExistence type="predicted"/>
<reference evidence="3" key="1">
    <citation type="submission" date="2025-08" db="UniProtKB">
        <authorList>
            <consortium name="RefSeq"/>
        </authorList>
    </citation>
    <scope>IDENTIFICATION</scope>
</reference>
<feature type="compositionally biased region" description="Low complexity" evidence="1">
    <location>
        <begin position="380"/>
        <end position="394"/>
    </location>
</feature>
<name>A0A1S3DHE8_DIACI</name>
<sequence>MSMNNQSKKLEALTLKQLPSELDNVDNIPEIEFFPRILNLSDCQLTDEEIVLLNKGIKYCPPNTSSHSIQTLAVDIEVSVSNIPSKYKCADTIQNVQNQGKSVSQEHAIIKHLKNKFKEQEVIVTKADKSESIVIMNEKDYNKKVEDFLKENNAIPVNKDPTVEYIANVRKSINGSCMLLPKEKFTLINKNVIAPKMYGLAKIHKSNIPIRPVVSYKSAPAYKLAKKTNSLYHEITKFKNPHAISSSTELIDKIKDVHVPVGAKIVLKIIVWNCLIIPMKIVIDLIIVIDGKVFEYLNQLPNRVPRSFKSKVEILKHLHEGILHEVMFWNCLIIPMKIVIDLIIVIDGEVFEYLNQLPNRVPGSFKSKVEILKHLHEGHLSGSSSGSSSHSSSHSGHHGHHDDHHHVYETEHHEYGLPHGFEHHEEHKSHKLYDYKKHILAALFQAVKAITGGVVALKGQVLKIGGHLITWKGKFLVKKGDQISDFGREVAAKALLSPVHHHHHHSPVVYSAPTMSNDQLHAGLLILKPIQVPKDQQSKYQFAQQSLIKQAAMSGININTAGNTGINYNAGSYTPSQSTYDSAQSNSYNAPQPASYQGQSNSYQGQSNSYQGPSSYGTQAQSPATSQFVKIPSSFSGDYRNSFPVLAPTPLPSESSPFDFLYNKNSKSSQERQDSRPAETEQVNESALSALNVLYQQAEAQNKEQTRETRHTGEESLNDETLKRGGAVVNALDFGLLNTLYTTKNSSLLFFQNKEQTRETRHTGEESLNDETLKKILDALFSGKDNKLAKSSSSDQENTDMASSASEHVEKRVLPPSSAERRSDDVVYPVFEVDYV</sequence>
<evidence type="ECO:0000313" key="3">
    <source>
        <dbReference type="RefSeq" id="XP_008481948.2"/>
    </source>
</evidence>
<feature type="compositionally biased region" description="Basic and acidic residues" evidence="1">
    <location>
        <begin position="807"/>
        <end position="821"/>
    </location>
</feature>
<feature type="region of interest" description="Disordered" evidence="1">
    <location>
        <begin position="700"/>
        <end position="721"/>
    </location>
</feature>